<dbReference type="CDD" id="cd00093">
    <property type="entry name" value="HTH_XRE"/>
    <property type="match status" value="1"/>
</dbReference>
<dbReference type="SMART" id="SM00530">
    <property type="entry name" value="HTH_XRE"/>
    <property type="match status" value="1"/>
</dbReference>
<organism evidence="2 3">
    <name type="scientific">Cryomorpha ignava</name>
    <dbReference type="NCBI Taxonomy" id="101383"/>
    <lineage>
        <taxon>Bacteria</taxon>
        <taxon>Pseudomonadati</taxon>
        <taxon>Bacteroidota</taxon>
        <taxon>Flavobacteriia</taxon>
        <taxon>Flavobacteriales</taxon>
        <taxon>Cryomorphaceae</taxon>
        <taxon>Cryomorpha</taxon>
    </lineage>
</organism>
<name>A0A7K3WWG5_9FLAO</name>
<dbReference type="Proteomes" id="UP000486602">
    <property type="component" value="Unassembled WGS sequence"/>
</dbReference>
<gene>
    <name evidence="2" type="ORF">G3O08_20495</name>
</gene>
<evidence type="ECO:0000313" key="3">
    <source>
        <dbReference type="Proteomes" id="UP000486602"/>
    </source>
</evidence>
<reference evidence="2 3" key="1">
    <citation type="submission" date="2020-02" db="EMBL/GenBank/DDBJ databases">
        <title>Out from the shadows clarifying the taxonomy of the family Cryomorphaceae and related taxa by utilizing the GTDB taxonomic framework.</title>
        <authorList>
            <person name="Bowman J.P."/>
        </authorList>
    </citation>
    <scope>NUCLEOTIDE SEQUENCE [LARGE SCALE GENOMIC DNA]</scope>
    <source>
        <strain evidence="2 3">QSSC 1-22</strain>
    </source>
</reference>
<dbReference type="AlphaFoldDB" id="A0A7K3WWG5"/>
<dbReference type="InterPro" id="IPR010982">
    <property type="entry name" value="Lambda_DNA-bd_dom_sf"/>
</dbReference>
<accession>A0A7K3WWG5</accession>
<evidence type="ECO:0000313" key="2">
    <source>
        <dbReference type="EMBL" id="NEN25874.1"/>
    </source>
</evidence>
<dbReference type="SUPFAM" id="SSF47413">
    <property type="entry name" value="lambda repressor-like DNA-binding domains"/>
    <property type="match status" value="1"/>
</dbReference>
<sequence length="101" mass="11595">MKNIGQILRELRESKGLLLREVGAELSLDPTLLSKIERNDRMPTKEQAKSLSDFYGDKKNEVIIAWLSDKLVYEVQDEDLGLAAMKVAEQKIEYLKTQKTK</sequence>
<protein>
    <submittedName>
        <fullName evidence="2">Helix-turn-helix transcriptional regulator</fullName>
    </submittedName>
</protein>
<comment type="caution">
    <text evidence="2">The sequence shown here is derived from an EMBL/GenBank/DDBJ whole genome shotgun (WGS) entry which is preliminary data.</text>
</comment>
<evidence type="ECO:0000259" key="1">
    <source>
        <dbReference type="PROSITE" id="PS50943"/>
    </source>
</evidence>
<proteinExistence type="predicted"/>
<dbReference type="EMBL" id="JAAGVY010000102">
    <property type="protein sequence ID" value="NEN25874.1"/>
    <property type="molecule type" value="Genomic_DNA"/>
</dbReference>
<feature type="domain" description="HTH cro/C1-type" evidence="1">
    <location>
        <begin position="8"/>
        <end position="62"/>
    </location>
</feature>
<dbReference type="PROSITE" id="PS50943">
    <property type="entry name" value="HTH_CROC1"/>
    <property type="match status" value="1"/>
</dbReference>
<dbReference type="GO" id="GO:0003677">
    <property type="term" value="F:DNA binding"/>
    <property type="evidence" value="ECO:0007669"/>
    <property type="project" value="InterPro"/>
</dbReference>
<dbReference type="Pfam" id="PF01381">
    <property type="entry name" value="HTH_3"/>
    <property type="match status" value="1"/>
</dbReference>
<dbReference type="InterPro" id="IPR001387">
    <property type="entry name" value="Cro/C1-type_HTH"/>
</dbReference>
<keyword evidence="3" id="KW-1185">Reference proteome</keyword>
<dbReference type="Gene3D" id="1.10.260.40">
    <property type="entry name" value="lambda repressor-like DNA-binding domains"/>
    <property type="match status" value="1"/>
</dbReference>